<name>A0A564YQS1_HYMDI</name>
<dbReference type="Proteomes" id="UP000321570">
    <property type="component" value="Unassembled WGS sequence"/>
</dbReference>
<accession>A0A564YQS1</accession>
<feature type="non-terminal residue" evidence="1">
    <location>
        <position position="1"/>
    </location>
</feature>
<sequence>YCQKKLCRRGGRSNHKNGFTVNKPVYARDYRLSRQWTTANRYGSMIYDVRLKIKLWFACSSNRDETFTSVGRSTHKDLRIN</sequence>
<dbReference type="EMBL" id="CABIJS010000333">
    <property type="protein sequence ID" value="VUZ49510.1"/>
    <property type="molecule type" value="Genomic_DNA"/>
</dbReference>
<reference evidence="1 2" key="1">
    <citation type="submission" date="2019-07" db="EMBL/GenBank/DDBJ databases">
        <authorList>
            <person name="Jastrzebski P J."/>
            <person name="Paukszto L."/>
            <person name="Jastrzebski P J."/>
        </authorList>
    </citation>
    <scope>NUCLEOTIDE SEQUENCE [LARGE SCALE GENOMIC DNA]</scope>
    <source>
        <strain evidence="1 2">WMS-il1</strain>
    </source>
</reference>
<organism evidence="1 2">
    <name type="scientific">Hymenolepis diminuta</name>
    <name type="common">Rat tapeworm</name>
    <dbReference type="NCBI Taxonomy" id="6216"/>
    <lineage>
        <taxon>Eukaryota</taxon>
        <taxon>Metazoa</taxon>
        <taxon>Spiralia</taxon>
        <taxon>Lophotrochozoa</taxon>
        <taxon>Platyhelminthes</taxon>
        <taxon>Cestoda</taxon>
        <taxon>Eucestoda</taxon>
        <taxon>Cyclophyllidea</taxon>
        <taxon>Hymenolepididae</taxon>
        <taxon>Hymenolepis</taxon>
    </lineage>
</organism>
<gene>
    <name evidence="1" type="ORF">WMSIL1_LOCUS8462</name>
</gene>
<protein>
    <submittedName>
        <fullName evidence="1">Uncharacterized protein</fullName>
    </submittedName>
</protein>
<dbReference type="AlphaFoldDB" id="A0A564YQS1"/>
<keyword evidence="2" id="KW-1185">Reference proteome</keyword>
<proteinExistence type="predicted"/>
<evidence type="ECO:0000313" key="2">
    <source>
        <dbReference type="Proteomes" id="UP000321570"/>
    </source>
</evidence>
<evidence type="ECO:0000313" key="1">
    <source>
        <dbReference type="EMBL" id="VUZ49510.1"/>
    </source>
</evidence>